<dbReference type="PANTHER" id="PTHR48107">
    <property type="entry name" value="NADPH-DEPENDENT ALDEHYDE REDUCTASE-LIKE PROTEIN, CHLOROPLASTIC-RELATED"/>
    <property type="match status" value="1"/>
</dbReference>
<evidence type="ECO:0000256" key="2">
    <source>
        <dbReference type="ARBA" id="ARBA00023002"/>
    </source>
</evidence>
<dbReference type="AlphaFoldDB" id="A0A9P6GQG8"/>
<organism evidence="3 4">
    <name type="scientific">Paraphaeosphaeria minitans</name>
    <dbReference type="NCBI Taxonomy" id="565426"/>
    <lineage>
        <taxon>Eukaryota</taxon>
        <taxon>Fungi</taxon>
        <taxon>Dikarya</taxon>
        <taxon>Ascomycota</taxon>
        <taxon>Pezizomycotina</taxon>
        <taxon>Dothideomycetes</taxon>
        <taxon>Pleosporomycetidae</taxon>
        <taxon>Pleosporales</taxon>
        <taxon>Massarineae</taxon>
        <taxon>Didymosphaeriaceae</taxon>
        <taxon>Paraphaeosphaeria</taxon>
    </lineage>
</organism>
<evidence type="ECO:0000256" key="1">
    <source>
        <dbReference type="ARBA" id="ARBA00006484"/>
    </source>
</evidence>
<dbReference type="OrthoDB" id="47007at2759"/>
<dbReference type="EMBL" id="WJXW01000003">
    <property type="protein sequence ID" value="KAF9738364.1"/>
    <property type="molecule type" value="Genomic_DNA"/>
</dbReference>
<keyword evidence="4" id="KW-1185">Reference proteome</keyword>
<dbReference type="Proteomes" id="UP000756921">
    <property type="component" value="Unassembled WGS sequence"/>
</dbReference>
<protein>
    <submittedName>
        <fullName evidence="3">3-oxoacyl-(Acyl-carrier-protein) reductase</fullName>
    </submittedName>
</protein>
<dbReference type="Pfam" id="PF13561">
    <property type="entry name" value="adh_short_C2"/>
    <property type="match status" value="1"/>
</dbReference>
<name>A0A9P6GQG8_9PLEO</name>
<evidence type="ECO:0000313" key="3">
    <source>
        <dbReference type="EMBL" id="KAF9738364.1"/>
    </source>
</evidence>
<dbReference type="InterPro" id="IPR036291">
    <property type="entry name" value="NAD(P)-bd_dom_sf"/>
</dbReference>
<keyword evidence="2" id="KW-0560">Oxidoreductase</keyword>
<sequence length="295" mass="30857">MSALNTPAPSQPLKLQEQDLAGKIALVTHSGATKGIGRAITIELATRGASIIGTYSTPPSATLFSDLAKQLTALYTSTSPVATPPQFICLSCNIAAPDSTSEVTTICEALDTHFAGKLDIVVFNAAVMTLAKMGEGSVRPDVVDLAFAGNVRFPVMLVEHFLRDGAFRRGGRVVAVSSEGVRARRPDGGAIYAASKAALECLIRKWADELGTRTGMEGTTFNSVSVGFTKTEAYNRIPPEFRDKLEASDAAEVTVANRIGEVEDVAGVVGLLVSEKAGWISGSVVDASGGKAKIL</sequence>
<evidence type="ECO:0000313" key="4">
    <source>
        <dbReference type="Proteomes" id="UP000756921"/>
    </source>
</evidence>
<dbReference type="PRINTS" id="PR00081">
    <property type="entry name" value="GDHRDH"/>
</dbReference>
<dbReference type="Gene3D" id="3.40.50.720">
    <property type="entry name" value="NAD(P)-binding Rossmann-like Domain"/>
    <property type="match status" value="1"/>
</dbReference>
<dbReference type="SUPFAM" id="SSF51735">
    <property type="entry name" value="NAD(P)-binding Rossmann-fold domains"/>
    <property type="match status" value="1"/>
</dbReference>
<dbReference type="GO" id="GO:0016614">
    <property type="term" value="F:oxidoreductase activity, acting on CH-OH group of donors"/>
    <property type="evidence" value="ECO:0007669"/>
    <property type="project" value="UniProtKB-ARBA"/>
</dbReference>
<accession>A0A9P6GQG8</accession>
<reference evidence="3" key="1">
    <citation type="journal article" date="2020" name="Mol. Plant Microbe Interact.">
        <title>Genome Sequence of the Biocontrol Agent Coniothyrium minitans strain Conio (IMI 134523).</title>
        <authorList>
            <person name="Patel D."/>
            <person name="Shittu T.A."/>
            <person name="Baroncelli R."/>
            <person name="Muthumeenakshi S."/>
            <person name="Osborne T.H."/>
            <person name="Janganan T.K."/>
            <person name="Sreenivasaprasad S."/>
        </authorList>
    </citation>
    <scope>NUCLEOTIDE SEQUENCE</scope>
    <source>
        <strain evidence="3">Conio</strain>
    </source>
</reference>
<dbReference type="PANTHER" id="PTHR48107:SF7">
    <property type="entry name" value="RE15974P"/>
    <property type="match status" value="1"/>
</dbReference>
<comment type="caution">
    <text evidence="3">The sequence shown here is derived from an EMBL/GenBank/DDBJ whole genome shotgun (WGS) entry which is preliminary data.</text>
</comment>
<dbReference type="InterPro" id="IPR002347">
    <property type="entry name" value="SDR_fam"/>
</dbReference>
<proteinExistence type="inferred from homology"/>
<comment type="similarity">
    <text evidence="1">Belongs to the short-chain dehydrogenases/reductases (SDR) family.</text>
</comment>
<gene>
    <name evidence="3" type="ORF">PMIN01_03647</name>
</gene>